<evidence type="ECO:0000313" key="3">
    <source>
        <dbReference type="Proteomes" id="UP001341840"/>
    </source>
</evidence>
<name>A0ABU6TCV9_9FABA</name>
<reference evidence="2 3" key="1">
    <citation type="journal article" date="2023" name="Plants (Basel)">
        <title>Bridging the Gap: Combining Genomics and Transcriptomics Approaches to Understand Stylosanthes scabra, an Orphan Legume from the Brazilian Caatinga.</title>
        <authorList>
            <person name="Ferreira-Neto J.R.C."/>
            <person name="da Silva M.D."/>
            <person name="Binneck E."/>
            <person name="de Melo N.F."/>
            <person name="da Silva R.H."/>
            <person name="de Melo A.L.T.M."/>
            <person name="Pandolfi V."/>
            <person name="Bustamante F.O."/>
            <person name="Brasileiro-Vidal A.C."/>
            <person name="Benko-Iseppon A.M."/>
        </authorList>
    </citation>
    <scope>NUCLEOTIDE SEQUENCE [LARGE SCALE GENOMIC DNA]</scope>
    <source>
        <tissue evidence="2">Leaves</tissue>
    </source>
</reference>
<organism evidence="2 3">
    <name type="scientific">Stylosanthes scabra</name>
    <dbReference type="NCBI Taxonomy" id="79078"/>
    <lineage>
        <taxon>Eukaryota</taxon>
        <taxon>Viridiplantae</taxon>
        <taxon>Streptophyta</taxon>
        <taxon>Embryophyta</taxon>
        <taxon>Tracheophyta</taxon>
        <taxon>Spermatophyta</taxon>
        <taxon>Magnoliopsida</taxon>
        <taxon>eudicotyledons</taxon>
        <taxon>Gunneridae</taxon>
        <taxon>Pentapetalae</taxon>
        <taxon>rosids</taxon>
        <taxon>fabids</taxon>
        <taxon>Fabales</taxon>
        <taxon>Fabaceae</taxon>
        <taxon>Papilionoideae</taxon>
        <taxon>50 kb inversion clade</taxon>
        <taxon>dalbergioids sensu lato</taxon>
        <taxon>Dalbergieae</taxon>
        <taxon>Pterocarpus clade</taxon>
        <taxon>Stylosanthes</taxon>
    </lineage>
</organism>
<evidence type="ECO:0000313" key="2">
    <source>
        <dbReference type="EMBL" id="MED6146551.1"/>
    </source>
</evidence>
<feature type="region of interest" description="Disordered" evidence="1">
    <location>
        <begin position="1"/>
        <end position="66"/>
    </location>
</feature>
<evidence type="ECO:0000256" key="1">
    <source>
        <dbReference type="SAM" id="MobiDB-lite"/>
    </source>
</evidence>
<dbReference type="Proteomes" id="UP001341840">
    <property type="component" value="Unassembled WGS sequence"/>
</dbReference>
<proteinExistence type="predicted"/>
<keyword evidence="3" id="KW-1185">Reference proteome</keyword>
<protein>
    <submittedName>
        <fullName evidence="2">Uncharacterized protein</fullName>
    </submittedName>
</protein>
<gene>
    <name evidence="2" type="ORF">PIB30_035553</name>
</gene>
<accession>A0ABU6TCV9</accession>
<feature type="compositionally biased region" description="Acidic residues" evidence="1">
    <location>
        <begin position="52"/>
        <end position="66"/>
    </location>
</feature>
<dbReference type="EMBL" id="JASCZI010090791">
    <property type="protein sequence ID" value="MED6146551.1"/>
    <property type="molecule type" value="Genomic_DNA"/>
</dbReference>
<comment type="caution">
    <text evidence="2">The sequence shown here is derived from an EMBL/GenBank/DDBJ whole genome shotgun (WGS) entry which is preliminary data.</text>
</comment>
<feature type="compositionally biased region" description="Acidic residues" evidence="1">
    <location>
        <begin position="23"/>
        <end position="44"/>
    </location>
</feature>
<sequence length="66" mass="6897">GANGGGADGVEDGLGTKGGQAEVDSEEDSDDEEFVPSEGDFDSADDVHFTDSEDDYDDDSGFEEEN</sequence>
<feature type="non-terminal residue" evidence="2">
    <location>
        <position position="1"/>
    </location>
</feature>